<evidence type="ECO:0000313" key="2">
    <source>
        <dbReference type="EMBL" id="WUO44775.1"/>
    </source>
</evidence>
<feature type="signal peptide" evidence="1">
    <location>
        <begin position="1"/>
        <end position="28"/>
    </location>
</feature>
<feature type="chain" id="PRO_5045506411" description="Secreted protein" evidence="1">
    <location>
        <begin position="29"/>
        <end position="139"/>
    </location>
</feature>
<name>A0ABZ1RE42_9ACTN</name>
<accession>A0ABZ1RE42</accession>
<gene>
    <name evidence="2" type="ORF">OHU17_02595</name>
</gene>
<organism evidence="2 3">
    <name type="scientific">Streptomyces goshikiensis</name>
    <dbReference type="NCBI Taxonomy" id="1942"/>
    <lineage>
        <taxon>Bacteria</taxon>
        <taxon>Bacillati</taxon>
        <taxon>Actinomycetota</taxon>
        <taxon>Actinomycetes</taxon>
        <taxon>Kitasatosporales</taxon>
        <taxon>Streptomycetaceae</taxon>
        <taxon>Streptomyces</taxon>
    </lineage>
</organism>
<reference evidence="2" key="1">
    <citation type="submission" date="2022-10" db="EMBL/GenBank/DDBJ databases">
        <title>The complete genomes of actinobacterial strains from the NBC collection.</title>
        <authorList>
            <person name="Joergensen T.S."/>
            <person name="Alvarez Arevalo M."/>
            <person name="Sterndorff E.B."/>
            <person name="Faurdal D."/>
            <person name="Vuksanovic O."/>
            <person name="Mourched A.-S."/>
            <person name="Charusanti P."/>
            <person name="Shaw S."/>
            <person name="Blin K."/>
            <person name="Weber T."/>
        </authorList>
    </citation>
    <scope>NUCLEOTIDE SEQUENCE</scope>
    <source>
        <strain evidence="2">NBC_00283</strain>
    </source>
</reference>
<evidence type="ECO:0000256" key="1">
    <source>
        <dbReference type="SAM" id="SignalP"/>
    </source>
</evidence>
<evidence type="ECO:0008006" key="4">
    <source>
        <dbReference type="Google" id="ProtNLM"/>
    </source>
</evidence>
<keyword evidence="1" id="KW-0732">Signal</keyword>
<keyword evidence="3" id="KW-1185">Reference proteome</keyword>
<evidence type="ECO:0000313" key="3">
    <source>
        <dbReference type="Proteomes" id="UP001432075"/>
    </source>
</evidence>
<dbReference type="Proteomes" id="UP001432075">
    <property type="component" value="Chromosome"/>
</dbReference>
<protein>
    <recommendedName>
        <fullName evidence="4">Secreted protein</fullName>
    </recommendedName>
</protein>
<dbReference type="RefSeq" id="WP_328775106.1">
    <property type="nucleotide sequence ID" value="NZ_CP108057.1"/>
</dbReference>
<dbReference type="EMBL" id="CP108057">
    <property type="protein sequence ID" value="WUO44775.1"/>
    <property type="molecule type" value="Genomic_DNA"/>
</dbReference>
<proteinExistence type="predicted"/>
<sequence>MRAKKSAALTTLAALVAAGLAGAGPAAAADGGMLPHPGPDGLVWVDEFRGDGGVASGGASIDLPTVLTVACDGGGDVRVTMDSKGTIVAAFDVECPASGGAGVGTASMGAGVVRPGDFTIVVDASTRTTRWSLTVTQPE</sequence>